<dbReference type="KEGG" id="bhl:Bache_3286"/>
<sequence length="138" mass="15611">MKKKRYITHVLFFISMIMLTIPVIPHHHHADGLLCMKSDITEDCCEHRHNSASEHCCCGTGCVTTHFVQQSPNSSNSAWAHPNVPWVITLFFEPVFKLLVLPENDIKRQESIYLESLHGTFITRATGLRAPPYVLVGA</sequence>
<name>E6SSF8_BACT6</name>
<reference evidence="1 2" key="2">
    <citation type="journal article" date="2011" name="Stand. Genomic Sci.">
        <title>Complete genome sequence of Bacteroides helcogenes type strain (P 36-108).</title>
        <authorList>
            <person name="Pati A."/>
            <person name="Gronow S."/>
            <person name="Zeytun A."/>
            <person name="Lapidus A."/>
            <person name="Nolan M."/>
            <person name="Hammon N."/>
            <person name="Deshpande S."/>
            <person name="Cheng J.F."/>
            <person name="Tapia R."/>
            <person name="Han C."/>
            <person name="Goodwin L."/>
            <person name="Pitluck S."/>
            <person name="Liolios K."/>
            <person name="Pagani I."/>
            <person name="Ivanova N."/>
            <person name="Mavromatis K."/>
            <person name="Chen A."/>
            <person name="Palaniappan K."/>
            <person name="Land M."/>
            <person name="Hauser L."/>
            <person name="Chang Y.J."/>
            <person name="Jeffries C.D."/>
            <person name="Detter J.C."/>
            <person name="Brambilla E."/>
            <person name="Rohde M."/>
            <person name="Goker M."/>
            <person name="Woyke T."/>
            <person name="Bristow J."/>
            <person name="Eisen J.A."/>
            <person name="Markowitz V."/>
            <person name="Hugenholtz P."/>
            <person name="Kyrpides N.C."/>
            <person name="Klenk H.P."/>
            <person name="Lucas S."/>
        </authorList>
    </citation>
    <scope>NUCLEOTIDE SEQUENCE [LARGE SCALE GENOMIC DNA]</scope>
    <source>
        <strain evidence="2">ATCC 35417 / DSM 20613 / JCM 6297 / CCUG 15421 / P 36-108</strain>
    </source>
</reference>
<protein>
    <submittedName>
        <fullName evidence="1">Uncharacterized protein</fullName>
    </submittedName>
</protein>
<proteinExistence type="predicted"/>
<accession>E6SSF8</accession>
<organism evidence="1 2">
    <name type="scientific">Bacteroides helcogenes (strain ATCC 35417 / DSM 20613 / JCM 6297 / CCUG 15421 / P 36-108)</name>
    <dbReference type="NCBI Taxonomy" id="693979"/>
    <lineage>
        <taxon>Bacteria</taxon>
        <taxon>Pseudomonadati</taxon>
        <taxon>Bacteroidota</taxon>
        <taxon>Bacteroidia</taxon>
        <taxon>Bacteroidales</taxon>
        <taxon>Bacteroidaceae</taxon>
        <taxon>Bacteroides</taxon>
    </lineage>
</organism>
<dbReference type="InterPro" id="IPR046660">
    <property type="entry name" value="DUF6769"/>
</dbReference>
<dbReference type="PATRIC" id="fig|693979.3.peg.3450"/>
<dbReference type="STRING" id="693979.Bache_3286"/>
<reference key="1">
    <citation type="submission" date="2010-11" db="EMBL/GenBank/DDBJ databases">
        <title>The complete genome of Bacteroides helcogenes P 36-108.</title>
        <authorList>
            <consortium name="US DOE Joint Genome Institute (JGI-PGF)"/>
            <person name="Lucas S."/>
            <person name="Copeland A."/>
            <person name="Lapidus A."/>
            <person name="Bruce D."/>
            <person name="Goodwin L."/>
            <person name="Pitluck S."/>
            <person name="Kyrpides N."/>
            <person name="Mavromatis K."/>
            <person name="Ivanova N."/>
            <person name="Zeytun A."/>
            <person name="Brettin T."/>
            <person name="Detter J.C."/>
            <person name="Tapia R."/>
            <person name="Han C."/>
            <person name="Land M."/>
            <person name="Hauser L."/>
            <person name="Markowitz V."/>
            <person name="Cheng J.-F."/>
            <person name="Hugenholtz P."/>
            <person name="Woyke T."/>
            <person name="Wu D."/>
            <person name="Gronow S."/>
            <person name="Wellnitz S."/>
            <person name="Brambilla E."/>
            <person name="Klenk H.-P."/>
            <person name="Eisen J.A."/>
        </authorList>
    </citation>
    <scope>NUCLEOTIDE SEQUENCE</scope>
    <source>
        <strain>P 36-108</strain>
    </source>
</reference>
<evidence type="ECO:0000313" key="1">
    <source>
        <dbReference type="EMBL" id="ADV45209.1"/>
    </source>
</evidence>
<dbReference type="HOGENOM" id="CLU_145231_0_0_10"/>
<dbReference type="EMBL" id="CP002352">
    <property type="protein sequence ID" value="ADV45209.1"/>
    <property type="molecule type" value="Genomic_DNA"/>
</dbReference>
<dbReference type="RefSeq" id="WP_013548796.1">
    <property type="nucleotide sequence ID" value="NC_014933.1"/>
</dbReference>
<dbReference type="eggNOG" id="ENOG502ZTIF">
    <property type="taxonomic scope" value="Bacteria"/>
</dbReference>
<dbReference type="Proteomes" id="UP000008630">
    <property type="component" value="Chromosome"/>
</dbReference>
<gene>
    <name evidence="1" type="ordered locus">Bache_3286</name>
</gene>
<dbReference type="OrthoDB" id="996714at2"/>
<dbReference type="Pfam" id="PF20558">
    <property type="entry name" value="DUF6769"/>
    <property type="match status" value="1"/>
</dbReference>
<dbReference type="AlphaFoldDB" id="E6SSF8"/>
<evidence type="ECO:0000313" key="2">
    <source>
        <dbReference type="Proteomes" id="UP000008630"/>
    </source>
</evidence>
<keyword evidence="2" id="KW-1185">Reference proteome</keyword>